<dbReference type="InterPro" id="IPR054238">
    <property type="entry name" value="DUF6965"/>
</dbReference>
<dbReference type="STRING" id="1513896.SAMN05660841_02278"/>
<dbReference type="OrthoDB" id="770452at2"/>
<keyword evidence="3" id="KW-1185">Reference proteome</keyword>
<name>A0A1T5DZQ9_9SPHI</name>
<proteinExistence type="predicted"/>
<protein>
    <recommendedName>
        <fullName evidence="1">DUF6965 domain-containing protein</fullName>
    </recommendedName>
</protein>
<gene>
    <name evidence="2" type="ORF">SAMN05660841_02278</name>
</gene>
<evidence type="ECO:0000259" key="1">
    <source>
        <dbReference type="Pfam" id="PF22292"/>
    </source>
</evidence>
<sequence length="69" mass="8197">MTVEDLKNELLGKTYPEGIMVGPHQKVIDVDKFLEVQFYECEVWKKKDITKCPGHYRLMQFYEATKNLE</sequence>
<dbReference type="RefSeq" id="WP_079643207.1">
    <property type="nucleotide sequence ID" value="NZ_FUZF01000009.1"/>
</dbReference>
<feature type="domain" description="DUF6965" evidence="1">
    <location>
        <begin position="1"/>
        <end position="66"/>
    </location>
</feature>
<dbReference type="Pfam" id="PF22292">
    <property type="entry name" value="DUF6965"/>
    <property type="match status" value="1"/>
</dbReference>
<evidence type="ECO:0000313" key="3">
    <source>
        <dbReference type="Proteomes" id="UP000190150"/>
    </source>
</evidence>
<evidence type="ECO:0000313" key="2">
    <source>
        <dbReference type="EMBL" id="SKB77201.1"/>
    </source>
</evidence>
<accession>A0A1T5DZQ9</accession>
<reference evidence="3" key="1">
    <citation type="submission" date="2017-02" db="EMBL/GenBank/DDBJ databases">
        <authorList>
            <person name="Varghese N."/>
            <person name="Submissions S."/>
        </authorList>
    </citation>
    <scope>NUCLEOTIDE SEQUENCE [LARGE SCALE GENOMIC DNA]</scope>
    <source>
        <strain evidence="3">DSM 24091</strain>
    </source>
</reference>
<dbReference type="EMBL" id="FUZF01000009">
    <property type="protein sequence ID" value="SKB77201.1"/>
    <property type="molecule type" value="Genomic_DNA"/>
</dbReference>
<organism evidence="2 3">
    <name type="scientific">Sphingobacterium nematocida</name>
    <dbReference type="NCBI Taxonomy" id="1513896"/>
    <lineage>
        <taxon>Bacteria</taxon>
        <taxon>Pseudomonadati</taxon>
        <taxon>Bacteroidota</taxon>
        <taxon>Sphingobacteriia</taxon>
        <taxon>Sphingobacteriales</taxon>
        <taxon>Sphingobacteriaceae</taxon>
        <taxon>Sphingobacterium</taxon>
    </lineage>
</organism>
<dbReference type="Proteomes" id="UP000190150">
    <property type="component" value="Unassembled WGS sequence"/>
</dbReference>
<dbReference type="AlphaFoldDB" id="A0A1T5DZQ9"/>